<evidence type="ECO:0000313" key="4">
    <source>
        <dbReference type="Proteomes" id="UP001328107"/>
    </source>
</evidence>
<gene>
    <name evidence="3" type="ORF">PMAYCL1PPCAC_21563</name>
</gene>
<evidence type="ECO:0000313" key="3">
    <source>
        <dbReference type="EMBL" id="GMR51368.1"/>
    </source>
</evidence>
<accession>A0AAN5CV19</accession>
<keyword evidence="2" id="KW-0175">Coiled coil</keyword>
<dbReference type="PANTHER" id="PTHR15350">
    <property type="entry name" value="COP9 SIGNALOSOME COMPLEX SUBUNIT 7/DENDRITIC CELL PROTEIN GA17"/>
    <property type="match status" value="1"/>
</dbReference>
<dbReference type="InterPro" id="IPR045237">
    <property type="entry name" value="COPS7/eIF3m"/>
</dbReference>
<feature type="coiled-coil region" evidence="2">
    <location>
        <begin position="151"/>
        <end position="196"/>
    </location>
</feature>
<keyword evidence="1" id="KW-0736">Signalosome</keyword>
<organism evidence="3 4">
    <name type="scientific">Pristionchus mayeri</name>
    <dbReference type="NCBI Taxonomy" id="1317129"/>
    <lineage>
        <taxon>Eukaryota</taxon>
        <taxon>Metazoa</taxon>
        <taxon>Ecdysozoa</taxon>
        <taxon>Nematoda</taxon>
        <taxon>Chromadorea</taxon>
        <taxon>Rhabditida</taxon>
        <taxon>Rhabditina</taxon>
        <taxon>Diplogasteromorpha</taxon>
        <taxon>Diplogasteroidea</taxon>
        <taxon>Neodiplogasteridae</taxon>
        <taxon>Pristionchus</taxon>
    </lineage>
</organism>
<evidence type="ECO:0000256" key="1">
    <source>
        <dbReference type="ARBA" id="ARBA00022790"/>
    </source>
</evidence>
<evidence type="ECO:0000256" key="2">
    <source>
        <dbReference type="SAM" id="Coils"/>
    </source>
</evidence>
<evidence type="ECO:0008006" key="5">
    <source>
        <dbReference type="Google" id="ProtNLM"/>
    </source>
</evidence>
<comment type="caution">
    <text evidence="3">The sequence shown here is derived from an EMBL/GenBank/DDBJ whole genome shotgun (WGS) entry which is preliminary data.</text>
</comment>
<name>A0AAN5CV19_9BILA</name>
<dbReference type="GO" id="GO:0008180">
    <property type="term" value="C:COP9 signalosome"/>
    <property type="evidence" value="ECO:0007669"/>
    <property type="project" value="UniProtKB-KW"/>
</dbReference>
<dbReference type="PANTHER" id="PTHR15350:SF5">
    <property type="entry name" value="COP9 SIGNALOSOME COMPLEX SUBUNIT 7"/>
    <property type="match status" value="1"/>
</dbReference>
<proteinExistence type="predicted"/>
<dbReference type="AlphaFoldDB" id="A0AAN5CV19"/>
<sequence>TVMSSITAADLVQYKGRYGELIAKAECPETRAVITALAYGSLADIPEERVKELPKEVLEYFSRVSLVHAVSKHGRTLDYDVLLPLLRLPSDAALEALVIDSIYEGICTATIDSSARKITISSWAAREADPSTISSMVNMMDQWMQASEAVIAQATDKAVEEDEKLAAAREEEKVANDEVLAARVALEEEYKEYKGQSRSTSRMGGVLG</sequence>
<feature type="non-terminal residue" evidence="3">
    <location>
        <position position="208"/>
    </location>
</feature>
<reference evidence="4" key="1">
    <citation type="submission" date="2022-10" db="EMBL/GenBank/DDBJ databases">
        <title>Genome assembly of Pristionchus species.</title>
        <authorList>
            <person name="Yoshida K."/>
            <person name="Sommer R.J."/>
        </authorList>
    </citation>
    <scope>NUCLEOTIDE SEQUENCE [LARGE SCALE GENOMIC DNA]</scope>
    <source>
        <strain evidence="4">RS5460</strain>
    </source>
</reference>
<dbReference type="Proteomes" id="UP001328107">
    <property type="component" value="Unassembled WGS sequence"/>
</dbReference>
<keyword evidence="4" id="KW-1185">Reference proteome</keyword>
<dbReference type="EMBL" id="BTRK01000005">
    <property type="protein sequence ID" value="GMR51368.1"/>
    <property type="molecule type" value="Genomic_DNA"/>
</dbReference>
<feature type="non-terminal residue" evidence="3">
    <location>
        <position position="1"/>
    </location>
</feature>
<protein>
    <recommendedName>
        <fullName evidence="5">PCI domain-containing protein</fullName>
    </recommendedName>
</protein>